<dbReference type="InterPro" id="IPR036249">
    <property type="entry name" value="Thioredoxin-like_sf"/>
</dbReference>
<dbReference type="EMBL" id="FMTP01000010">
    <property type="protein sequence ID" value="SCW95875.1"/>
    <property type="molecule type" value="Genomic_DNA"/>
</dbReference>
<dbReference type="Proteomes" id="UP000198889">
    <property type="component" value="Unassembled WGS sequence"/>
</dbReference>
<dbReference type="AlphaFoldDB" id="A0A1G4USC5"/>
<organism evidence="2 3">
    <name type="scientific">Ancylobacter rudongensis</name>
    <dbReference type="NCBI Taxonomy" id="177413"/>
    <lineage>
        <taxon>Bacteria</taxon>
        <taxon>Pseudomonadati</taxon>
        <taxon>Pseudomonadota</taxon>
        <taxon>Alphaproteobacteria</taxon>
        <taxon>Hyphomicrobiales</taxon>
        <taxon>Xanthobacteraceae</taxon>
        <taxon>Ancylobacter</taxon>
    </lineage>
</organism>
<evidence type="ECO:0000313" key="3">
    <source>
        <dbReference type="Proteomes" id="UP000198889"/>
    </source>
</evidence>
<dbReference type="PROSITE" id="PS51354">
    <property type="entry name" value="GLUTAREDOXIN_2"/>
    <property type="match status" value="1"/>
</dbReference>
<gene>
    <name evidence="2" type="ORF">SAMN05660859_0138</name>
</gene>
<name>A0A1G4USC5_9HYPH</name>
<feature type="domain" description="Glutaredoxin" evidence="1">
    <location>
        <begin position="6"/>
        <end position="61"/>
    </location>
</feature>
<dbReference type="Pfam" id="PF00462">
    <property type="entry name" value="Glutaredoxin"/>
    <property type="match status" value="1"/>
</dbReference>
<proteinExistence type="predicted"/>
<dbReference type="STRING" id="177413.SAMN05660859_0138"/>
<dbReference type="InterPro" id="IPR002109">
    <property type="entry name" value="Glutaredoxin"/>
</dbReference>
<evidence type="ECO:0000313" key="2">
    <source>
        <dbReference type="EMBL" id="SCW95875.1"/>
    </source>
</evidence>
<dbReference type="SUPFAM" id="SSF52833">
    <property type="entry name" value="Thioredoxin-like"/>
    <property type="match status" value="1"/>
</dbReference>
<dbReference type="InterPro" id="IPR014025">
    <property type="entry name" value="Glutaredoxin_subgr"/>
</dbReference>
<accession>A0A1G4USC5</accession>
<protein>
    <submittedName>
        <fullName evidence="2">Glutaredoxin 3</fullName>
    </submittedName>
</protein>
<reference evidence="3" key="1">
    <citation type="submission" date="2016-10" db="EMBL/GenBank/DDBJ databases">
        <authorList>
            <person name="Varghese N."/>
            <person name="Submissions S."/>
        </authorList>
    </citation>
    <scope>NUCLEOTIDE SEQUENCE [LARGE SCALE GENOMIC DNA]</scope>
    <source>
        <strain evidence="3">CGMCC 1.1761</strain>
    </source>
</reference>
<dbReference type="RefSeq" id="WP_091444305.1">
    <property type="nucleotide sequence ID" value="NZ_FMTP01000010.1"/>
</dbReference>
<dbReference type="Gene3D" id="3.40.30.10">
    <property type="entry name" value="Glutaredoxin"/>
    <property type="match status" value="1"/>
</dbReference>
<dbReference type="PRINTS" id="PR00160">
    <property type="entry name" value="GLUTAREDOXIN"/>
</dbReference>
<sequence length="79" mass="8886">MADFHIMTKPGCTYCTQAKALLKERGHSFSELHHLSEEAIEEFKAQGWRTFPQIFHGTVHVGGFDQLGAYLAGLDTDDF</sequence>
<keyword evidence="3" id="KW-1185">Reference proteome</keyword>
<evidence type="ECO:0000259" key="1">
    <source>
        <dbReference type="Pfam" id="PF00462"/>
    </source>
</evidence>